<dbReference type="GO" id="GO:0030322">
    <property type="term" value="P:stabilization of membrane potential"/>
    <property type="evidence" value="ECO:0007669"/>
    <property type="project" value="TreeGrafter"/>
</dbReference>
<evidence type="ECO:0000256" key="4">
    <source>
        <dbReference type="ARBA" id="ARBA00022989"/>
    </source>
</evidence>
<evidence type="ECO:0000256" key="7">
    <source>
        <dbReference type="ARBA" id="ARBA00023303"/>
    </source>
</evidence>
<gene>
    <name evidence="12" type="ORF">K469DRAFT_750461</name>
</gene>
<evidence type="ECO:0000313" key="12">
    <source>
        <dbReference type="EMBL" id="KAF2185318.1"/>
    </source>
</evidence>
<evidence type="ECO:0000256" key="9">
    <source>
        <dbReference type="SAM" id="MobiDB-lite"/>
    </source>
</evidence>
<feature type="domain" description="Potassium channel" evidence="11">
    <location>
        <begin position="214"/>
        <end position="287"/>
    </location>
</feature>
<feature type="transmembrane region" description="Helical" evidence="10">
    <location>
        <begin position="126"/>
        <end position="146"/>
    </location>
</feature>
<evidence type="ECO:0000256" key="1">
    <source>
        <dbReference type="ARBA" id="ARBA00004141"/>
    </source>
</evidence>
<dbReference type="Pfam" id="PF07885">
    <property type="entry name" value="Ion_trans_2"/>
    <property type="match status" value="2"/>
</dbReference>
<feature type="compositionally biased region" description="Polar residues" evidence="9">
    <location>
        <begin position="1"/>
        <end position="11"/>
    </location>
</feature>
<dbReference type="OrthoDB" id="297496at2759"/>
<evidence type="ECO:0000256" key="10">
    <source>
        <dbReference type="SAM" id="Phobius"/>
    </source>
</evidence>
<evidence type="ECO:0000313" key="13">
    <source>
        <dbReference type="Proteomes" id="UP000800200"/>
    </source>
</evidence>
<comment type="similarity">
    <text evidence="8">Belongs to the two pore domain potassium channel (TC 1.A.1.8) family.</text>
</comment>
<feature type="transmembrane region" description="Helical" evidence="10">
    <location>
        <begin position="402"/>
        <end position="419"/>
    </location>
</feature>
<dbReference type="InterPro" id="IPR003280">
    <property type="entry name" value="2pore_dom_K_chnl"/>
</dbReference>
<organism evidence="12 13">
    <name type="scientific">Zopfia rhizophila CBS 207.26</name>
    <dbReference type="NCBI Taxonomy" id="1314779"/>
    <lineage>
        <taxon>Eukaryota</taxon>
        <taxon>Fungi</taxon>
        <taxon>Dikarya</taxon>
        <taxon>Ascomycota</taxon>
        <taxon>Pezizomycotina</taxon>
        <taxon>Dothideomycetes</taxon>
        <taxon>Dothideomycetes incertae sedis</taxon>
        <taxon>Zopfiaceae</taxon>
        <taxon>Zopfia</taxon>
    </lineage>
</organism>
<dbReference type="GO" id="GO:0022841">
    <property type="term" value="F:potassium ion leak channel activity"/>
    <property type="evidence" value="ECO:0007669"/>
    <property type="project" value="TreeGrafter"/>
</dbReference>
<dbReference type="InterPro" id="IPR013099">
    <property type="entry name" value="K_chnl_dom"/>
</dbReference>
<sequence length="638" mass="70266">MSVQASKSSLHVSEDDARREPTMPTQSAAGYEKCNVQLSRWWFASEVCPLLAGTLGPLATGFGACSLTTGWIYISVRHQDEIHVRVLGNPVCAQFHRLIALNAISVGSGLISNATIFLFIWSRLSFVIYATGLLIQSSILISLLIATRSSTPSPKISGNYHFAQAYYYAIISAALSFTTLICVASNGLGLINKYYSKQQKVGSTQANLFRQSIALTVYLLIGAAIYARAENWPFLDALFWADFTLLTIGLGGDFTPKTALGRGLLLPYAIGGIALVALLVISVRRLLMRGRSRLTDHLAEKSREYIEKRLLAKDEASTSMGDENTFNLVRRIALDAERRCSLVAFALSVIATLALLLVGAAILKIAETGQLWTYGVSVYFAYVSLLTIGYGDYIPESESSKPFFVVWSLLSVPVLTIFINNSVDTVYGSIRGFLLFFIRLVCNRRRHMMTVLPSLESAQVAQDPVPHNGGNQKAGPINAESSSGRTAERIPELIFPETGEPSRQRRRTPCRTSQAQLRLHCYLLAKGLGVIINDIKSEPGKKYSYEEWAYYISLMGHTMSHQHFDEEVQQNGGLKSKCKHAAGSSFAPCPLHSINWASRGTPILFQNEAEWISSRLSTQLAGLLHGLVSHDTNEHRKV</sequence>
<feature type="transmembrane region" description="Helical" evidence="10">
    <location>
        <begin position="208"/>
        <end position="227"/>
    </location>
</feature>
<dbReference type="Gene3D" id="1.10.287.70">
    <property type="match status" value="2"/>
</dbReference>
<evidence type="ECO:0000256" key="3">
    <source>
        <dbReference type="ARBA" id="ARBA00022692"/>
    </source>
</evidence>
<feature type="transmembrane region" description="Helical" evidence="10">
    <location>
        <begin position="166"/>
        <end position="188"/>
    </location>
</feature>
<dbReference type="GO" id="GO:0015271">
    <property type="term" value="F:outward rectifier potassium channel activity"/>
    <property type="evidence" value="ECO:0007669"/>
    <property type="project" value="TreeGrafter"/>
</dbReference>
<feature type="region of interest" description="Disordered" evidence="9">
    <location>
        <begin position="464"/>
        <end position="486"/>
    </location>
</feature>
<evidence type="ECO:0000256" key="8">
    <source>
        <dbReference type="RuleBase" id="RU003857"/>
    </source>
</evidence>
<evidence type="ECO:0000259" key="11">
    <source>
        <dbReference type="Pfam" id="PF07885"/>
    </source>
</evidence>
<feature type="transmembrane region" description="Helical" evidence="10">
    <location>
        <begin position="371"/>
        <end position="390"/>
    </location>
</feature>
<feature type="transmembrane region" description="Helical" evidence="10">
    <location>
        <begin position="50"/>
        <end position="74"/>
    </location>
</feature>
<dbReference type="PRINTS" id="PR01333">
    <property type="entry name" value="2POREKCHANEL"/>
</dbReference>
<keyword evidence="5 8" id="KW-0406">Ion transport</keyword>
<feature type="domain" description="Potassium channel" evidence="11">
    <location>
        <begin position="352"/>
        <end position="425"/>
    </location>
</feature>
<dbReference type="AlphaFoldDB" id="A0A6A6E472"/>
<dbReference type="PANTHER" id="PTHR11003:SF342">
    <property type="entry name" value="OUTWARD-RECTIFIER POTASSIUM CHANNEL TOK1"/>
    <property type="match status" value="1"/>
</dbReference>
<feature type="transmembrane region" description="Helical" evidence="10">
    <location>
        <begin position="95"/>
        <end position="120"/>
    </location>
</feature>
<keyword evidence="4 10" id="KW-1133">Transmembrane helix</keyword>
<dbReference type="EMBL" id="ML994634">
    <property type="protein sequence ID" value="KAF2185318.1"/>
    <property type="molecule type" value="Genomic_DNA"/>
</dbReference>
<name>A0A6A6E472_9PEZI</name>
<evidence type="ECO:0000256" key="2">
    <source>
        <dbReference type="ARBA" id="ARBA00022448"/>
    </source>
</evidence>
<evidence type="ECO:0000256" key="5">
    <source>
        <dbReference type="ARBA" id="ARBA00023065"/>
    </source>
</evidence>
<keyword evidence="3 8" id="KW-0812">Transmembrane</keyword>
<feature type="compositionally biased region" description="Basic and acidic residues" evidence="9">
    <location>
        <begin position="12"/>
        <end position="21"/>
    </location>
</feature>
<reference evidence="12" key="1">
    <citation type="journal article" date="2020" name="Stud. Mycol.">
        <title>101 Dothideomycetes genomes: a test case for predicting lifestyles and emergence of pathogens.</title>
        <authorList>
            <person name="Haridas S."/>
            <person name="Albert R."/>
            <person name="Binder M."/>
            <person name="Bloem J."/>
            <person name="Labutti K."/>
            <person name="Salamov A."/>
            <person name="Andreopoulos B."/>
            <person name="Baker S."/>
            <person name="Barry K."/>
            <person name="Bills G."/>
            <person name="Bluhm B."/>
            <person name="Cannon C."/>
            <person name="Castanera R."/>
            <person name="Culley D."/>
            <person name="Daum C."/>
            <person name="Ezra D."/>
            <person name="Gonzalez J."/>
            <person name="Henrissat B."/>
            <person name="Kuo A."/>
            <person name="Liang C."/>
            <person name="Lipzen A."/>
            <person name="Lutzoni F."/>
            <person name="Magnuson J."/>
            <person name="Mondo S."/>
            <person name="Nolan M."/>
            <person name="Ohm R."/>
            <person name="Pangilinan J."/>
            <person name="Park H.-J."/>
            <person name="Ramirez L."/>
            <person name="Alfaro M."/>
            <person name="Sun H."/>
            <person name="Tritt A."/>
            <person name="Yoshinaga Y."/>
            <person name="Zwiers L.-H."/>
            <person name="Turgeon B."/>
            <person name="Goodwin S."/>
            <person name="Spatafora J."/>
            <person name="Crous P."/>
            <person name="Grigoriev I."/>
        </authorList>
    </citation>
    <scope>NUCLEOTIDE SEQUENCE</scope>
    <source>
        <strain evidence="12">CBS 207.26</strain>
    </source>
</reference>
<keyword evidence="13" id="KW-1185">Reference proteome</keyword>
<keyword evidence="2 8" id="KW-0813">Transport</keyword>
<keyword evidence="7 8" id="KW-0407">Ion channel</keyword>
<dbReference type="Proteomes" id="UP000800200">
    <property type="component" value="Unassembled WGS sequence"/>
</dbReference>
<proteinExistence type="inferred from homology"/>
<accession>A0A6A6E472</accession>
<dbReference type="PANTHER" id="PTHR11003">
    <property type="entry name" value="POTASSIUM CHANNEL, SUBFAMILY K"/>
    <property type="match status" value="1"/>
</dbReference>
<feature type="transmembrane region" description="Helical" evidence="10">
    <location>
        <begin position="234"/>
        <end position="252"/>
    </location>
</feature>
<dbReference type="SUPFAM" id="SSF81324">
    <property type="entry name" value="Voltage-gated potassium channels"/>
    <property type="match status" value="2"/>
</dbReference>
<feature type="transmembrane region" description="Helical" evidence="10">
    <location>
        <begin position="340"/>
        <end position="365"/>
    </location>
</feature>
<feature type="transmembrane region" description="Helical" evidence="10">
    <location>
        <begin position="425"/>
        <end position="442"/>
    </location>
</feature>
<comment type="subcellular location">
    <subcellularLocation>
        <location evidence="1">Membrane</location>
        <topology evidence="1">Multi-pass membrane protein</topology>
    </subcellularLocation>
</comment>
<evidence type="ECO:0000256" key="6">
    <source>
        <dbReference type="ARBA" id="ARBA00023136"/>
    </source>
</evidence>
<feature type="transmembrane region" description="Helical" evidence="10">
    <location>
        <begin position="264"/>
        <end position="283"/>
    </location>
</feature>
<dbReference type="GO" id="GO:0005886">
    <property type="term" value="C:plasma membrane"/>
    <property type="evidence" value="ECO:0007669"/>
    <property type="project" value="TreeGrafter"/>
</dbReference>
<keyword evidence="6 10" id="KW-0472">Membrane</keyword>
<feature type="region of interest" description="Disordered" evidence="9">
    <location>
        <begin position="1"/>
        <end position="26"/>
    </location>
</feature>
<protein>
    <recommendedName>
        <fullName evidence="11">Potassium channel domain-containing protein</fullName>
    </recommendedName>
</protein>